<dbReference type="AlphaFoldDB" id="A0A7W8IFK2"/>
<gene>
    <name evidence="1" type="ORF">HDF09_000737</name>
</gene>
<dbReference type="Proteomes" id="UP000568106">
    <property type="component" value="Unassembled WGS sequence"/>
</dbReference>
<accession>A0A7W8IFK2</accession>
<comment type="caution">
    <text evidence="1">The sequence shown here is derived from an EMBL/GenBank/DDBJ whole genome shotgun (WGS) entry which is preliminary data.</text>
</comment>
<organism evidence="1 2">
    <name type="scientific">Tunturiibacter empetritectus</name>
    <dbReference type="NCBI Taxonomy" id="3069691"/>
    <lineage>
        <taxon>Bacteria</taxon>
        <taxon>Pseudomonadati</taxon>
        <taxon>Acidobacteriota</taxon>
        <taxon>Terriglobia</taxon>
        <taxon>Terriglobales</taxon>
        <taxon>Acidobacteriaceae</taxon>
        <taxon>Tunturiibacter</taxon>
    </lineage>
</organism>
<name>A0A7W8IFK2_9BACT</name>
<evidence type="ECO:0008006" key="3">
    <source>
        <dbReference type="Google" id="ProtNLM"/>
    </source>
</evidence>
<keyword evidence="2" id="KW-1185">Reference proteome</keyword>
<dbReference type="PROSITE" id="PS51257">
    <property type="entry name" value="PROKAR_LIPOPROTEIN"/>
    <property type="match status" value="1"/>
</dbReference>
<proteinExistence type="predicted"/>
<dbReference type="EMBL" id="JACHDY010000001">
    <property type="protein sequence ID" value="MBB5316087.1"/>
    <property type="molecule type" value="Genomic_DNA"/>
</dbReference>
<reference evidence="1" key="1">
    <citation type="submission" date="2020-08" db="EMBL/GenBank/DDBJ databases">
        <title>Genomic Encyclopedia of Type Strains, Phase IV (KMG-V): Genome sequencing to study the core and pangenomes of soil and plant-associated prokaryotes.</title>
        <authorList>
            <person name="Whitman W."/>
        </authorList>
    </citation>
    <scope>NUCLEOTIDE SEQUENCE [LARGE SCALE GENOMIC DNA]</scope>
    <source>
        <strain evidence="1">M8UP27</strain>
    </source>
</reference>
<sequence>MIKIVKLLKRYVVFGVVLTLLSFSIIGCEYFPESTFELANESRLPKWVNLPPELTRANASLTMNYYSVPWRKAQFILRDKNGHTLKKENGEMRCRAPFELKNPPQGFPSGYPAYEAISVNGITEIIEHKKMEPIFYVTDDSAVWKQYESLGC</sequence>
<protein>
    <recommendedName>
        <fullName evidence="3">Lipoprotein</fullName>
    </recommendedName>
</protein>
<evidence type="ECO:0000313" key="2">
    <source>
        <dbReference type="Proteomes" id="UP000568106"/>
    </source>
</evidence>
<evidence type="ECO:0000313" key="1">
    <source>
        <dbReference type="EMBL" id="MBB5316087.1"/>
    </source>
</evidence>